<evidence type="ECO:0000256" key="1">
    <source>
        <dbReference type="ARBA" id="ARBA00004370"/>
    </source>
</evidence>
<keyword evidence="4 8" id="KW-0406">Ion transport</keyword>
<dbReference type="Pfam" id="PF00213">
    <property type="entry name" value="OSCP"/>
    <property type="match status" value="1"/>
</dbReference>
<organism evidence="9 10">
    <name type="scientific">Paenibacillus arenosi</name>
    <dbReference type="NCBI Taxonomy" id="2774142"/>
    <lineage>
        <taxon>Bacteria</taxon>
        <taxon>Bacillati</taxon>
        <taxon>Bacillota</taxon>
        <taxon>Bacilli</taxon>
        <taxon>Bacillales</taxon>
        <taxon>Paenibacillaceae</taxon>
        <taxon>Paenibacillus</taxon>
    </lineage>
</organism>
<evidence type="ECO:0000256" key="4">
    <source>
        <dbReference type="ARBA" id="ARBA00023065"/>
    </source>
</evidence>
<dbReference type="InterPro" id="IPR000711">
    <property type="entry name" value="ATPase_OSCP/dsu"/>
</dbReference>
<reference evidence="9 10" key="1">
    <citation type="submission" date="2020-09" db="EMBL/GenBank/DDBJ databases">
        <title>Paenibacillus sp. CAU 1523 isolated from sand of Haeundae Beach.</title>
        <authorList>
            <person name="Kim W."/>
        </authorList>
    </citation>
    <scope>NUCLEOTIDE SEQUENCE [LARGE SCALE GENOMIC DNA]</scope>
    <source>
        <strain evidence="9 10">CAU 1523</strain>
    </source>
</reference>
<dbReference type="PROSITE" id="PS00389">
    <property type="entry name" value="ATPASE_DELTA"/>
    <property type="match status" value="1"/>
</dbReference>
<keyword evidence="10" id="KW-1185">Reference proteome</keyword>
<comment type="function">
    <text evidence="8">This protein is part of the stalk that links CF(0) to CF(1). It either transmits conformational changes from CF(0) to CF(1) or is implicated in proton conduction.</text>
</comment>
<evidence type="ECO:0000256" key="7">
    <source>
        <dbReference type="ARBA" id="ARBA00023310"/>
    </source>
</evidence>
<proteinExistence type="inferred from homology"/>
<dbReference type="Proteomes" id="UP000634529">
    <property type="component" value="Unassembled WGS sequence"/>
</dbReference>
<dbReference type="NCBIfam" id="NF004402">
    <property type="entry name" value="PRK05758.2-2"/>
    <property type="match status" value="1"/>
</dbReference>
<dbReference type="InterPro" id="IPR026015">
    <property type="entry name" value="ATP_synth_OSCP/delta_N_sf"/>
</dbReference>
<comment type="caution">
    <text evidence="9">The sequence shown here is derived from an EMBL/GenBank/DDBJ whole genome shotgun (WGS) entry which is preliminary data.</text>
</comment>
<evidence type="ECO:0000256" key="8">
    <source>
        <dbReference type="HAMAP-Rule" id="MF_01416"/>
    </source>
</evidence>
<evidence type="ECO:0000256" key="6">
    <source>
        <dbReference type="ARBA" id="ARBA00023196"/>
    </source>
</evidence>
<dbReference type="RefSeq" id="WP_192024572.1">
    <property type="nucleotide sequence ID" value="NZ_JACYTN010000003.1"/>
</dbReference>
<comment type="subcellular location">
    <subcellularLocation>
        <location evidence="8">Cell membrane</location>
        <topology evidence="8">Peripheral membrane protein</topology>
    </subcellularLocation>
    <subcellularLocation>
        <location evidence="1">Membrane</location>
    </subcellularLocation>
</comment>
<keyword evidence="2 8" id="KW-0813">Transport</keyword>
<protein>
    <recommendedName>
        <fullName evidence="8">ATP synthase subunit delta</fullName>
    </recommendedName>
    <alternativeName>
        <fullName evidence="8">ATP synthase F(1) sector subunit delta</fullName>
    </alternativeName>
    <alternativeName>
        <fullName evidence="8">F-type ATPase subunit delta</fullName>
        <shortName evidence="8">F-ATPase subunit delta</shortName>
    </alternativeName>
</protein>
<keyword evidence="5 8" id="KW-0472">Membrane</keyword>
<evidence type="ECO:0000313" key="9">
    <source>
        <dbReference type="EMBL" id="MBD8498201.1"/>
    </source>
</evidence>
<sequence>MSRESVVAKRYAKALFELANERQSVVETEQQLRSVVEAVRNNHQLELLLTTPNINSSEKVDVLKAAFAGNASEIVLNTLQMLVERGRILLLGDLLDYYVRIAGQALGVANAEVRSAVALSEEEQQQIAAVFGKKESKTIRVHNVVDPTLIGGIQVRIGDRLYDGSLSGQLARVQQQLNAIAR</sequence>
<comment type="similarity">
    <text evidence="8">Belongs to the ATPase delta chain family.</text>
</comment>
<keyword evidence="7 8" id="KW-0066">ATP synthesis</keyword>
<keyword evidence="8" id="KW-1003">Cell membrane</keyword>
<dbReference type="NCBIfam" id="NF004403">
    <property type="entry name" value="PRK05758.2-4"/>
    <property type="match status" value="1"/>
</dbReference>
<dbReference type="HAMAP" id="MF_01416">
    <property type="entry name" value="ATP_synth_delta_bact"/>
    <property type="match status" value="1"/>
</dbReference>
<evidence type="ECO:0000313" key="10">
    <source>
        <dbReference type="Proteomes" id="UP000634529"/>
    </source>
</evidence>
<dbReference type="Gene3D" id="1.10.520.20">
    <property type="entry name" value="N-terminal domain of the delta subunit of the F1F0-ATP synthase"/>
    <property type="match status" value="1"/>
</dbReference>
<comment type="function">
    <text evidence="8">F(1)F(0) ATP synthase produces ATP from ADP in the presence of a proton or sodium gradient. F-type ATPases consist of two structural domains, F(1) containing the extramembraneous catalytic core and F(0) containing the membrane proton channel, linked together by a central stalk and a peripheral stalk. During catalysis, ATP synthesis in the catalytic domain of F(1) is coupled via a rotary mechanism of the central stalk subunits to proton translocation.</text>
</comment>
<accession>A0ABR9AZ37</accession>
<evidence type="ECO:0000256" key="2">
    <source>
        <dbReference type="ARBA" id="ARBA00022448"/>
    </source>
</evidence>
<dbReference type="EMBL" id="JACYTN010000003">
    <property type="protein sequence ID" value="MBD8498201.1"/>
    <property type="molecule type" value="Genomic_DNA"/>
</dbReference>
<evidence type="ECO:0000256" key="3">
    <source>
        <dbReference type="ARBA" id="ARBA00022781"/>
    </source>
</evidence>
<name>A0ABR9AZ37_9BACL</name>
<dbReference type="PANTHER" id="PTHR11910">
    <property type="entry name" value="ATP SYNTHASE DELTA CHAIN"/>
    <property type="match status" value="1"/>
</dbReference>
<keyword evidence="3 8" id="KW-0375">Hydrogen ion transport</keyword>
<dbReference type="PRINTS" id="PR00125">
    <property type="entry name" value="ATPASEDELTA"/>
</dbReference>
<dbReference type="NCBIfam" id="TIGR01145">
    <property type="entry name" value="ATP_synt_delta"/>
    <property type="match status" value="1"/>
</dbReference>
<evidence type="ECO:0000256" key="5">
    <source>
        <dbReference type="ARBA" id="ARBA00023136"/>
    </source>
</evidence>
<gene>
    <name evidence="8" type="primary">atpH</name>
    <name evidence="9" type="ORF">IFO66_07750</name>
</gene>
<dbReference type="InterPro" id="IPR020781">
    <property type="entry name" value="ATPase_OSCP/d_CS"/>
</dbReference>
<keyword evidence="6 8" id="KW-0139">CF(1)</keyword>
<dbReference type="SUPFAM" id="SSF47928">
    <property type="entry name" value="N-terminal domain of the delta subunit of the F1F0-ATP synthase"/>
    <property type="match status" value="1"/>
</dbReference>